<protein>
    <submittedName>
        <fullName evidence="1">Uncharacterized protein</fullName>
    </submittedName>
</protein>
<gene>
    <name evidence="1" type="ORF">CBYS24578_00015147</name>
</gene>
<accession>A0A9N9UIV2</accession>
<dbReference type="Proteomes" id="UP000754883">
    <property type="component" value="Unassembled WGS sequence"/>
</dbReference>
<evidence type="ECO:0000313" key="1">
    <source>
        <dbReference type="EMBL" id="CAG9992227.1"/>
    </source>
</evidence>
<keyword evidence="2" id="KW-1185">Reference proteome</keyword>
<reference evidence="1" key="1">
    <citation type="submission" date="2021-10" db="EMBL/GenBank/DDBJ databases">
        <authorList>
            <person name="Piombo E."/>
        </authorList>
    </citation>
    <scope>NUCLEOTIDE SEQUENCE</scope>
</reference>
<sequence>MARSRSQADEITSLEVVLLATLRLRNLHFSLQKEDSLIAQNPGVRRGHGTILVEMCCRDAFAGAPNPAQHCACRPAVSNEVELSSYQVALFGLCEVVVGPLSRAVADIVDAEVGRGIRGIIRPVPDTPPLLEEGGVNLPEDLQVLGRADDGTRANSILLAGRDDSERRAAVNDTGSLVAEGRRVDELGGAVRVGSGS</sequence>
<proteinExistence type="predicted"/>
<dbReference type="EMBL" id="CABFNO020001481">
    <property type="protein sequence ID" value="CAG9992227.1"/>
    <property type="molecule type" value="Genomic_DNA"/>
</dbReference>
<name>A0A9N9UIV2_9HYPO</name>
<dbReference type="AlphaFoldDB" id="A0A9N9UIV2"/>
<organism evidence="1 2">
    <name type="scientific">Clonostachys byssicola</name>
    <dbReference type="NCBI Taxonomy" id="160290"/>
    <lineage>
        <taxon>Eukaryota</taxon>
        <taxon>Fungi</taxon>
        <taxon>Dikarya</taxon>
        <taxon>Ascomycota</taxon>
        <taxon>Pezizomycotina</taxon>
        <taxon>Sordariomycetes</taxon>
        <taxon>Hypocreomycetidae</taxon>
        <taxon>Hypocreales</taxon>
        <taxon>Bionectriaceae</taxon>
        <taxon>Clonostachys</taxon>
    </lineage>
</organism>
<evidence type="ECO:0000313" key="2">
    <source>
        <dbReference type="Proteomes" id="UP000754883"/>
    </source>
</evidence>
<comment type="caution">
    <text evidence="1">The sequence shown here is derived from an EMBL/GenBank/DDBJ whole genome shotgun (WGS) entry which is preliminary data.</text>
</comment>